<keyword evidence="2" id="KW-1185">Reference proteome</keyword>
<dbReference type="AlphaFoldDB" id="A0AAV4Y2V8"/>
<dbReference type="EMBL" id="BPLR01018701">
    <property type="protein sequence ID" value="GIZ01667.1"/>
    <property type="molecule type" value="Genomic_DNA"/>
</dbReference>
<organism evidence="1 2">
    <name type="scientific">Caerostris extrusa</name>
    <name type="common">Bark spider</name>
    <name type="synonym">Caerostris bankana</name>
    <dbReference type="NCBI Taxonomy" id="172846"/>
    <lineage>
        <taxon>Eukaryota</taxon>
        <taxon>Metazoa</taxon>
        <taxon>Ecdysozoa</taxon>
        <taxon>Arthropoda</taxon>
        <taxon>Chelicerata</taxon>
        <taxon>Arachnida</taxon>
        <taxon>Araneae</taxon>
        <taxon>Araneomorphae</taxon>
        <taxon>Entelegynae</taxon>
        <taxon>Araneoidea</taxon>
        <taxon>Araneidae</taxon>
        <taxon>Caerostris</taxon>
    </lineage>
</organism>
<protein>
    <submittedName>
        <fullName evidence="1">Uncharacterized protein</fullName>
    </submittedName>
</protein>
<evidence type="ECO:0000313" key="1">
    <source>
        <dbReference type="EMBL" id="GIZ01667.1"/>
    </source>
</evidence>
<evidence type="ECO:0000313" key="2">
    <source>
        <dbReference type="Proteomes" id="UP001054945"/>
    </source>
</evidence>
<proteinExistence type="predicted"/>
<sequence length="99" mass="11886">MARNAFFTEFFCIRCYKNREDRFYLYEEHTLHRKKFEHHVDSIFSCLKCHAKVKEIICVTNYFDRPLGKVFKCTCCDLDVENKDSLQLHAECGCFNKQS</sequence>
<gene>
    <name evidence="1" type="ORF">CEXT_4701</name>
</gene>
<accession>A0AAV4Y2V8</accession>
<comment type="caution">
    <text evidence="1">The sequence shown here is derived from an EMBL/GenBank/DDBJ whole genome shotgun (WGS) entry which is preliminary data.</text>
</comment>
<dbReference type="Proteomes" id="UP001054945">
    <property type="component" value="Unassembled WGS sequence"/>
</dbReference>
<reference evidence="1 2" key="1">
    <citation type="submission" date="2021-06" db="EMBL/GenBank/DDBJ databases">
        <title>Caerostris extrusa draft genome.</title>
        <authorList>
            <person name="Kono N."/>
            <person name="Arakawa K."/>
        </authorList>
    </citation>
    <scope>NUCLEOTIDE SEQUENCE [LARGE SCALE GENOMIC DNA]</scope>
</reference>
<name>A0AAV4Y2V8_CAEEX</name>